<dbReference type="AlphaFoldDB" id="A0ABD1ULK3"/>
<organism evidence="2 3">
    <name type="scientific">Abeliophyllum distichum</name>
    <dbReference type="NCBI Taxonomy" id="126358"/>
    <lineage>
        <taxon>Eukaryota</taxon>
        <taxon>Viridiplantae</taxon>
        <taxon>Streptophyta</taxon>
        <taxon>Embryophyta</taxon>
        <taxon>Tracheophyta</taxon>
        <taxon>Spermatophyta</taxon>
        <taxon>Magnoliopsida</taxon>
        <taxon>eudicotyledons</taxon>
        <taxon>Gunneridae</taxon>
        <taxon>Pentapetalae</taxon>
        <taxon>asterids</taxon>
        <taxon>lamiids</taxon>
        <taxon>Lamiales</taxon>
        <taxon>Oleaceae</taxon>
        <taxon>Forsythieae</taxon>
        <taxon>Abeliophyllum</taxon>
    </lineage>
</organism>
<feature type="transmembrane region" description="Helical" evidence="1">
    <location>
        <begin position="86"/>
        <end position="107"/>
    </location>
</feature>
<proteinExistence type="predicted"/>
<keyword evidence="3" id="KW-1185">Reference proteome</keyword>
<protein>
    <submittedName>
        <fullName evidence="2">Uncharacterized protein</fullName>
    </submittedName>
</protein>
<keyword evidence="1" id="KW-0812">Transmembrane</keyword>
<gene>
    <name evidence="2" type="ORF">Adt_10985</name>
</gene>
<keyword evidence="1" id="KW-1133">Transmembrane helix</keyword>
<evidence type="ECO:0000313" key="3">
    <source>
        <dbReference type="Proteomes" id="UP001604336"/>
    </source>
</evidence>
<evidence type="ECO:0000256" key="1">
    <source>
        <dbReference type="SAM" id="Phobius"/>
    </source>
</evidence>
<dbReference type="EMBL" id="JBFOLK010000003">
    <property type="protein sequence ID" value="KAL2525931.1"/>
    <property type="molecule type" value="Genomic_DNA"/>
</dbReference>
<evidence type="ECO:0000313" key="2">
    <source>
        <dbReference type="EMBL" id="KAL2525931.1"/>
    </source>
</evidence>
<dbReference type="Proteomes" id="UP001604336">
    <property type="component" value="Unassembled WGS sequence"/>
</dbReference>
<comment type="caution">
    <text evidence="2">The sequence shown here is derived from an EMBL/GenBank/DDBJ whole genome shotgun (WGS) entry which is preliminary data.</text>
</comment>
<name>A0ABD1ULK3_9LAMI</name>
<accession>A0ABD1ULK3</accession>
<reference evidence="3" key="1">
    <citation type="submission" date="2024-07" db="EMBL/GenBank/DDBJ databases">
        <title>Two chromosome-level genome assemblies of Korean endemic species Abeliophyllum distichum and Forsythia ovata (Oleaceae).</title>
        <authorList>
            <person name="Jang H."/>
        </authorList>
    </citation>
    <scope>NUCLEOTIDE SEQUENCE [LARGE SCALE GENOMIC DNA]</scope>
</reference>
<sequence length="126" mass="15077">MAELFSSPSTNETPLFRTKPSFFKIKKWLEDEPVFDPENIHPYFIFTKEMTDYLMKSIGHKNRVILQQKGVIHVSLFDLGTGKTHILVLVRDICFSFLGFNGTWVYFCQKRGFQRERERMHWNVRR</sequence>
<keyword evidence="1" id="KW-0472">Membrane</keyword>